<name>A0A085MB16_9BILA</name>
<dbReference type="Proteomes" id="UP000030758">
    <property type="component" value="Unassembled WGS sequence"/>
</dbReference>
<evidence type="ECO:0000313" key="3">
    <source>
        <dbReference type="Proteomes" id="UP000030764"/>
    </source>
</evidence>
<accession>A0A085MB16</accession>
<gene>
    <name evidence="1" type="ORF">M513_04755</name>
    <name evidence="2" type="ORF">M514_04755</name>
</gene>
<evidence type="ECO:0000313" key="2">
    <source>
        <dbReference type="EMBL" id="KFD61685.1"/>
    </source>
</evidence>
<protein>
    <submittedName>
        <fullName evidence="1">Uncharacterized protein</fullName>
    </submittedName>
</protein>
<dbReference type="Proteomes" id="UP000030764">
    <property type="component" value="Unassembled WGS sequence"/>
</dbReference>
<keyword evidence="3" id="KW-1185">Reference proteome</keyword>
<sequence>MVVELVDVAKCSEENEKTMRPTRKAVMACGDLLSVDCRRRRICRRPGRSTWGKYPFLLMVQVDPVVLWLPANHPRQADPMGPLDLVDLEHRAYHLLPGVQVGRQVPVVLGDLVDLDRLVLPECWGQVSLRFP</sequence>
<proteinExistence type="predicted"/>
<dbReference type="AlphaFoldDB" id="A0A085MB16"/>
<dbReference type="EMBL" id="KL367615">
    <property type="protein sequence ID" value="KFD61685.1"/>
    <property type="molecule type" value="Genomic_DNA"/>
</dbReference>
<reference evidence="1 3" key="1">
    <citation type="journal article" date="2014" name="Nat. Genet.">
        <title>Genome and transcriptome of the porcine whipworm Trichuris suis.</title>
        <authorList>
            <person name="Jex A.R."/>
            <person name="Nejsum P."/>
            <person name="Schwarz E.M."/>
            <person name="Hu L."/>
            <person name="Young N.D."/>
            <person name="Hall R.S."/>
            <person name="Korhonen P.K."/>
            <person name="Liao S."/>
            <person name="Thamsborg S."/>
            <person name="Xia J."/>
            <person name="Xu P."/>
            <person name="Wang S."/>
            <person name="Scheerlinck J.P."/>
            <person name="Hofmann A."/>
            <person name="Sternberg P.W."/>
            <person name="Wang J."/>
            <person name="Gasser R.B."/>
        </authorList>
    </citation>
    <scope>NUCLEOTIDE SEQUENCE [LARGE SCALE GENOMIC DNA]</scope>
    <source>
        <strain evidence="2">DCEP-RM93F</strain>
        <strain evidence="1">DCEP-RM93M</strain>
    </source>
</reference>
<evidence type="ECO:0000313" key="1">
    <source>
        <dbReference type="EMBL" id="KFD54412.1"/>
    </source>
</evidence>
<organism evidence="1 3">
    <name type="scientific">Trichuris suis</name>
    <name type="common">pig whipworm</name>
    <dbReference type="NCBI Taxonomy" id="68888"/>
    <lineage>
        <taxon>Eukaryota</taxon>
        <taxon>Metazoa</taxon>
        <taxon>Ecdysozoa</taxon>
        <taxon>Nematoda</taxon>
        <taxon>Enoplea</taxon>
        <taxon>Dorylaimia</taxon>
        <taxon>Trichinellida</taxon>
        <taxon>Trichuridae</taxon>
        <taxon>Trichuris</taxon>
    </lineage>
</organism>
<dbReference type="EMBL" id="KL363208">
    <property type="protein sequence ID" value="KFD54412.1"/>
    <property type="molecule type" value="Genomic_DNA"/>
</dbReference>